<dbReference type="STRING" id="880071.Fleli_0376"/>
<accession>I4AFX1</accession>
<dbReference type="Gene3D" id="3.30.565.10">
    <property type="entry name" value="Histidine kinase-like ATPase, C-terminal domain"/>
    <property type="match status" value="1"/>
</dbReference>
<dbReference type="eggNOG" id="COG2172">
    <property type="taxonomic scope" value="Bacteria"/>
</dbReference>
<keyword evidence="3" id="KW-0418">Kinase</keyword>
<gene>
    <name evidence="3" type="ordered locus">Fleli_0376</name>
</gene>
<protein>
    <submittedName>
        <fullName evidence="3">Anti-sigma regulatory factor (Ser/Thr protein kinase)</fullName>
    </submittedName>
</protein>
<proteinExistence type="predicted"/>
<evidence type="ECO:0000313" key="4">
    <source>
        <dbReference type="Proteomes" id="UP000006054"/>
    </source>
</evidence>
<dbReference type="InterPro" id="IPR036890">
    <property type="entry name" value="HATPase_C_sf"/>
</dbReference>
<organism evidence="3 4">
    <name type="scientific">Bernardetia litoralis (strain ATCC 23117 / DSM 6794 / NBRC 15988 / NCIMB 1366 / Fx l1 / Sio-4)</name>
    <name type="common">Flexibacter litoralis</name>
    <dbReference type="NCBI Taxonomy" id="880071"/>
    <lineage>
        <taxon>Bacteria</taxon>
        <taxon>Pseudomonadati</taxon>
        <taxon>Bacteroidota</taxon>
        <taxon>Cytophagia</taxon>
        <taxon>Cytophagales</taxon>
        <taxon>Bernardetiaceae</taxon>
        <taxon>Bernardetia</taxon>
    </lineage>
</organism>
<dbReference type="CDD" id="cd16936">
    <property type="entry name" value="HATPase_RsbW-like"/>
    <property type="match status" value="1"/>
</dbReference>
<dbReference type="GO" id="GO:0004674">
    <property type="term" value="F:protein serine/threonine kinase activity"/>
    <property type="evidence" value="ECO:0007669"/>
    <property type="project" value="UniProtKB-KW"/>
</dbReference>
<dbReference type="SUPFAM" id="SSF55874">
    <property type="entry name" value="ATPase domain of HSP90 chaperone/DNA topoisomerase II/histidine kinase"/>
    <property type="match status" value="1"/>
</dbReference>
<dbReference type="EMBL" id="CP003345">
    <property type="protein sequence ID" value="AFM02856.1"/>
    <property type="molecule type" value="Genomic_DNA"/>
</dbReference>
<dbReference type="InterPro" id="IPR003594">
    <property type="entry name" value="HATPase_dom"/>
</dbReference>
<evidence type="ECO:0000256" key="1">
    <source>
        <dbReference type="ARBA" id="ARBA00022527"/>
    </source>
</evidence>
<dbReference type="AlphaFoldDB" id="I4AFX1"/>
<evidence type="ECO:0000259" key="2">
    <source>
        <dbReference type="Pfam" id="PF13581"/>
    </source>
</evidence>
<sequence length="138" mass="15637">MIHSIRISCLKNNLCRVRKFVEGALKQHAISPIDINLMVLAVDELCANLIIHSHNCNPKEDIEVSVSRKDNQFVFEIKDESTPSFDLLSYKEPDMQEIIADKRSGGIGLILVKKIMDEIQYERSGSANICRVSKRLVP</sequence>
<dbReference type="Pfam" id="PF13581">
    <property type="entry name" value="HATPase_c_2"/>
    <property type="match status" value="1"/>
</dbReference>
<dbReference type="HOGENOM" id="CLU_090336_24_2_10"/>
<dbReference type="PANTHER" id="PTHR35526">
    <property type="entry name" value="ANTI-SIGMA-F FACTOR RSBW-RELATED"/>
    <property type="match status" value="1"/>
</dbReference>
<dbReference type="Proteomes" id="UP000006054">
    <property type="component" value="Chromosome"/>
</dbReference>
<dbReference type="PATRIC" id="fig|880071.3.peg.360"/>
<dbReference type="InterPro" id="IPR050267">
    <property type="entry name" value="Anti-sigma-factor_SerPK"/>
</dbReference>
<dbReference type="KEGG" id="fli:Fleli_0376"/>
<feature type="domain" description="Histidine kinase/HSP90-like ATPase" evidence="2">
    <location>
        <begin position="12"/>
        <end position="133"/>
    </location>
</feature>
<keyword evidence="1" id="KW-0723">Serine/threonine-protein kinase</keyword>
<evidence type="ECO:0000313" key="3">
    <source>
        <dbReference type="EMBL" id="AFM02856.1"/>
    </source>
</evidence>
<reference evidence="4" key="1">
    <citation type="submission" date="2012-06" db="EMBL/GenBank/DDBJ databases">
        <title>The complete genome of Flexibacter litoralis DSM 6794.</title>
        <authorList>
            <person name="Lucas S."/>
            <person name="Copeland A."/>
            <person name="Lapidus A."/>
            <person name="Glavina del Rio T."/>
            <person name="Dalin E."/>
            <person name="Tice H."/>
            <person name="Bruce D."/>
            <person name="Goodwin L."/>
            <person name="Pitluck S."/>
            <person name="Peters L."/>
            <person name="Ovchinnikova G."/>
            <person name="Lu M."/>
            <person name="Kyrpides N."/>
            <person name="Mavromatis K."/>
            <person name="Ivanova N."/>
            <person name="Brettin T."/>
            <person name="Detter J.C."/>
            <person name="Han C."/>
            <person name="Larimer F."/>
            <person name="Land M."/>
            <person name="Hauser L."/>
            <person name="Markowitz V."/>
            <person name="Cheng J.-F."/>
            <person name="Hugenholtz P."/>
            <person name="Woyke T."/>
            <person name="Wu D."/>
            <person name="Spring S."/>
            <person name="Lang E."/>
            <person name="Kopitz M."/>
            <person name="Brambilla E."/>
            <person name="Klenk H.-P."/>
            <person name="Eisen J.A."/>
        </authorList>
    </citation>
    <scope>NUCLEOTIDE SEQUENCE [LARGE SCALE GENOMIC DNA]</scope>
    <source>
        <strain evidence="4">ATCC 23117 / DSM 6794 / NBRC 15988 / NCIMB 1366 / Sio-4</strain>
    </source>
</reference>
<dbReference type="PANTHER" id="PTHR35526:SF3">
    <property type="entry name" value="ANTI-SIGMA-F FACTOR RSBW"/>
    <property type="match status" value="1"/>
</dbReference>
<keyword evidence="4" id="KW-1185">Reference proteome</keyword>
<keyword evidence="3" id="KW-0808">Transferase</keyword>
<name>I4AFX1_BERLS</name>